<organism evidence="4 5">
    <name type="scientific">Pseudoglutamicibacter cumminsii</name>
    <dbReference type="NCBI Taxonomy" id="156979"/>
    <lineage>
        <taxon>Bacteria</taxon>
        <taxon>Bacillati</taxon>
        <taxon>Actinomycetota</taxon>
        <taxon>Actinomycetes</taxon>
        <taxon>Micrococcales</taxon>
        <taxon>Micrococcaceae</taxon>
        <taxon>Pseudoglutamicibacter</taxon>
    </lineage>
</organism>
<evidence type="ECO:0000256" key="1">
    <source>
        <dbReference type="SAM" id="MobiDB-lite"/>
    </source>
</evidence>
<dbReference type="EMBL" id="JASODW010000001">
    <property type="protein sequence ID" value="MDK6274504.1"/>
    <property type="molecule type" value="Genomic_DNA"/>
</dbReference>
<dbReference type="RefSeq" id="WP_285332457.1">
    <property type="nucleotide sequence ID" value="NZ_JASODW010000001.1"/>
</dbReference>
<dbReference type="SUPFAM" id="SSF53955">
    <property type="entry name" value="Lysozyme-like"/>
    <property type="match status" value="1"/>
</dbReference>
<dbReference type="PANTHER" id="PTHR33734">
    <property type="entry name" value="LYSM DOMAIN-CONTAINING GPI-ANCHORED PROTEIN 2"/>
    <property type="match status" value="1"/>
</dbReference>
<protein>
    <submittedName>
        <fullName evidence="4">LysM peptidoglycan-binding domain-containing protein</fullName>
    </submittedName>
</protein>
<evidence type="ECO:0000259" key="3">
    <source>
        <dbReference type="PROSITE" id="PS51782"/>
    </source>
</evidence>
<feature type="domain" description="LysM" evidence="3">
    <location>
        <begin position="77"/>
        <end position="121"/>
    </location>
</feature>
<dbReference type="CDD" id="cd00254">
    <property type="entry name" value="LT-like"/>
    <property type="match status" value="1"/>
</dbReference>
<sequence length="453" mass="46777">MAPTPPRRTTVNGAIATAALPIITLSTLGSLAGTANASNIPATKPTLRPAATPTPSNVADAKARAAALVAAAKPKAKTVTVKAGDTVWALASRHGVSVEQVLRLNKLKASSLIFPGQKLTLSEGASLPKPTTKKSKPARSASKTSASAKTYTVRSGDTLSGIAAKHGVSLSTLFKANKMSGSTIIYPGQKIKLSGSAAAPARAAAAPKRATAKPAAAAKPAAKAAPKPAAASKTYTVRAGDTLSGIAAKHGVSLSAIFKANNFNGSTIIYPGQKIKLNGTATVAKSAPKAAAQDNSLVSNKFLHYTYDAQTHTNANVSKRTLLSRQVPSPAQMRQIVADTAARHGVDPALALAHAQVESGFDARAVSPANAIGTMQVLPSTAKWMGDRVGRQLDPLDPYDNVTAGVLFIKYLQSNAKNRDEGIAAYYQGLAGVQNNGMYPDTKDYVRKVKSNM</sequence>
<dbReference type="Proteomes" id="UP001240483">
    <property type="component" value="Unassembled WGS sequence"/>
</dbReference>
<name>A0AAP4C5H5_9MICC</name>
<reference evidence="4" key="1">
    <citation type="submission" date="2023-05" db="EMBL/GenBank/DDBJ databases">
        <title>Cataloging the Phylogenetic Diversity of Human Bladder Bacteria.</title>
        <authorList>
            <person name="Du J."/>
        </authorList>
    </citation>
    <scope>NUCLEOTIDE SEQUENCE</scope>
    <source>
        <strain evidence="4">UMB9978</strain>
    </source>
</reference>
<dbReference type="Pfam" id="PF01464">
    <property type="entry name" value="SLT"/>
    <property type="match status" value="1"/>
</dbReference>
<feature type="chain" id="PRO_5042830958" evidence="2">
    <location>
        <begin position="38"/>
        <end position="453"/>
    </location>
</feature>
<dbReference type="Pfam" id="PF01476">
    <property type="entry name" value="LysM"/>
    <property type="match status" value="3"/>
</dbReference>
<feature type="compositionally biased region" description="Low complexity" evidence="1">
    <location>
        <begin position="138"/>
        <end position="150"/>
    </location>
</feature>
<feature type="region of interest" description="Disordered" evidence="1">
    <location>
        <begin position="123"/>
        <end position="150"/>
    </location>
</feature>
<dbReference type="CDD" id="cd00118">
    <property type="entry name" value="LysM"/>
    <property type="match status" value="3"/>
</dbReference>
<proteinExistence type="predicted"/>
<comment type="caution">
    <text evidence="4">The sequence shown here is derived from an EMBL/GenBank/DDBJ whole genome shotgun (WGS) entry which is preliminary data.</text>
</comment>
<dbReference type="SUPFAM" id="SSF54106">
    <property type="entry name" value="LysM domain"/>
    <property type="match status" value="3"/>
</dbReference>
<dbReference type="PANTHER" id="PTHR33734:SF22">
    <property type="entry name" value="MEMBRANE-BOUND LYTIC MUREIN TRANSGLYCOSYLASE D"/>
    <property type="match status" value="1"/>
</dbReference>
<dbReference type="InterPro" id="IPR018392">
    <property type="entry name" value="LysM"/>
</dbReference>
<dbReference type="PROSITE" id="PS51782">
    <property type="entry name" value="LYSM"/>
    <property type="match status" value="3"/>
</dbReference>
<dbReference type="InterPro" id="IPR023346">
    <property type="entry name" value="Lysozyme-like_dom_sf"/>
</dbReference>
<evidence type="ECO:0000313" key="5">
    <source>
        <dbReference type="Proteomes" id="UP001240483"/>
    </source>
</evidence>
<evidence type="ECO:0000256" key="2">
    <source>
        <dbReference type="SAM" id="SignalP"/>
    </source>
</evidence>
<dbReference type="Gene3D" id="3.10.350.10">
    <property type="entry name" value="LysM domain"/>
    <property type="match status" value="3"/>
</dbReference>
<feature type="domain" description="LysM" evidence="3">
    <location>
        <begin position="233"/>
        <end position="277"/>
    </location>
</feature>
<keyword evidence="2" id="KW-0732">Signal</keyword>
<feature type="signal peptide" evidence="2">
    <location>
        <begin position="1"/>
        <end position="37"/>
    </location>
</feature>
<dbReference type="Gene3D" id="1.10.530.10">
    <property type="match status" value="1"/>
</dbReference>
<accession>A0AAP4C5H5</accession>
<dbReference type="InterPro" id="IPR036779">
    <property type="entry name" value="LysM_dom_sf"/>
</dbReference>
<feature type="domain" description="LysM" evidence="3">
    <location>
        <begin position="149"/>
        <end position="193"/>
    </location>
</feature>
<evidence type="ECO:0000313" key="4">
    <source>
        <dbReference type="EMBL" id="MDK6274504.1"/>
    </source>
</evidence>
<dbReference type="GO" id="GO:0008932">
    <property type="term" value="F:lytic endotransglycosylase activity"/>
    <property type="evidence" value="ECO:0007669"/>
    <property type="project" value="TreeGrafter"/>
</dbReference>
<dbReference type="InterPro" id="IPR008258">
    <property type="entry name" value="Transglycosylase_SLT_dom_1"/>
</dbReference>
<dbReference type="SMART" id="SM00257">
    <property type="entry name" value="LysM"/>
    <property type="match status" value="3"/>
</dbReference>
<dbReference type="AlphaFoldDB" id="A0AAP4C5H5"/>
<gene>
    <name evidence="4" type="ORF">QP116_01885</name>
</gene>